<feature type="compositionally biased region" description="Polar residues" evidence="1">
    <location>
        <begin position="37"/>
        <end position="47"/>
    </location>
</feature>
<dbReference type="Proteomes" id="UP000243052">
    <property type="component" value="Chromosome iv"/>
</dbReference>
<proteinExistence type="predicted"/>
<dbReference type="EMBL" id="CP014244">
    <property type="protein sequence ID" value="AMD20481.1"/>
    <property type="molecule type" value="Genomic_DNA"/>
</dbReference>
<reference evidence="3 4" key="1">
    <citation type="submission" date="2016-01" db="EMBL/GenBank/DDBJ databases">
        <title>Genome sequence of the yeast Holleya sinecauda.</title>
        <authorList>
            <person name="Dietrich F.S."/>
        </authorList>
    </citation>
    <scope>NUCLEOTIDE SEQUENCE [LARGE SCALE GENOMIC DNA]</scope>
    <source>
        <strain evidence="3 4">ATCC 58844</strain>
    </source>
</reference>
<sequence length="904" mass="101267">MPSTPTWTGEQSGSSKDSGRNRRRSIAVAQRIASIFSPQPDSESFSGREQARFQKPRRSSTPAIVTPLVYTPMLSPSAVDCTPIDSGGSSAIEDDRTESTPSYSIAYEENNSGGKRYDLDNKWLMNAFMGSHDYCCSGLSASQQYLVDYLTERGFIQPNLLVSNDDVSMYAVTSGKMVFLNNLGTSDDEYLNNLSNLDSSDMEFETRDGTAATDVDDNPEAYRDVCSNGSSAVESLDSDMADGAAPEPVRQFTNHESDRSITSFNIAVVVSINKPVCATPLLARLLSYAWVYWNSGVPPEYRKFEECYITGELEWKLTNENYSLYVPPSLSPEAQIIQNNDISFMPKFFRPKRSTNATEIDRRTFKEQYFKEKLPNKVQRYETGHYVFILPVNFGSDVPETIYVPSGRLHYSFSCGFRTVNMEEVIPVLQEPSSGLKSEDSSPQTKIAGQFMKAVRNHLSIFNPVSQSNALKGLVYGSMPIIVVRTPPLRSVSTADKPIYINRVWNNSLCYEVSLSQKYVPLGSELPLTIKLVPLVKDISLKRLRVNIVERISFVSKSLEYEFDQVDAMLHDPCTPYYRDLQLKRLPYRTLSLLDVRTKGKKPNALNEEMVENAVSENLLAYSNVRDRTNGNLVDVIKPLTIKTKVRFPKFSMITRKTVRKFPPYGIEDFISQDTRCNRSTAAQAVFGFISGRRHSHSLDSRGSMSVPSTASSRETPTYFQSDSSIPVRHTSRANDAKRGLYMDSVTFPNINVKHKLEVVMRISKREPKTGRIKHFEVFVDAPIILVSQHCDAQNIDLPTYDMATKTSLLSSSILPTFEEATMGTSSSRSSNLASLHFSPHSSPTPRTPNEPDDISVLQLSLSRTDSSHEMENTTPSYFSGSFKFSNMDEVLSFSSEESEEGPS</sequence>
<dbReference type="STRING" id="45286.A0A0X8HS72"/>
<keyword evidence="4" id="KW-1185">Reference proteome</keyword>
<feature type="domain" description="Arrestin C-terminal-like" evidence="2">
    <location>
        <begin position="505"/>
        <end position="791"/>
    </location>
</feature>
<dbReference type="SMART" id="SM01017">
    <property type="entry name" value="Arrestin_C"/>
    <property type="match status" value="1"/>
</dbReference>
<dbReference type="PANTHER" id="PTHR11188">
    <property type="entry name" value="ARRESTIN DOMAIN CONTAINING PROTEIN"/>
    <property type="match status" value="1"/>
</dbReference>
<accession>A0A0X8HS72</accession>
<feature type="region of interest" description="Disordered" evidence="1">
    <location>
        <begin position="821"/>
        <end position="854"/>
    </location>
</feature>
<dbReference type="RefSeq" id="XP_017987477.1">
    <property type="nucleotide sequence ID" value="XM_018131945.1"/>
</dbReference>
<protein>
    <submittedName>
        <fullName evidence="3">HDL263Wp</fullName>
    </submittedName>
</protein>
<dbReference type="GeneID" id="28723727"/>
<dbReference type="GO" id="GO:0070086">
    <property type="term" value="P:ubiquitin-dependent endocytosis"/>
    <property type="evidence" value="ECO:0007669"/>
    <property type="project" value="TreeGrafter"/>
</dbReference>
<feature type="region of interest" description="Disordered" evidence="1">
    <location>
        <begin position="37"/>
        <end position="59"/>
    </location>
</feature>
<feature type="compositionally biased region" description="Polar residues" evidence="1">
    <location>
        <begin position="1"/>
        <end position="16"/>
    </location>
</feature>
<dbReference type="InterPro" id="IPR050357">
    <property type="entry name" value="Arrestin_domain-protein"/>
</dbReference>
<dbReference type="GO" id="GO:0005829">
    <property type="term" value="C:cytosol"/>
    <property type="evidence" value="ECO:0007669"/>
    <property type="project" value="TreeGrafter"/>
</dbReference>
<dbReference type="PANTHER" id="PTHR11188:SF168">
    <property type="entry name" value="PROTEIN ECM21-RELATED"/>
    <property type="match status" value="1"/>
</dbReference>
<dbReference type="InterPro" id="IPR011022">
    <property type="entry name" value="Arrestin_C-like"/>
</dbReference>
<dbReference type="GO" id="GO:0030674">
    <property type="term" value="F:protein-macromolecule adaptor activity"/>
    <property type="evidence" value="ECO:0007669"/>
    <property type="project" value="TreeGrafter"/>
</dbReference>
<gene>
    <name evidence="3" type="ORF">AW171_hschr42374</name>
</gene>
<evidence type="ECO:0000313" key="4">
    <source>
        <dbReference type="Proteomes" id="UP000243052"/>
    </source>
</evidence>
<feature type="compositionally biased region" description="Polar residues" evidence="1">
    <location>
        <begin position="701"/>
        <end position="724"/>
    </location>
</feature>
<feature type="compositionally biased region" description="Low complexity" evidence="1">
    <location>
        <begin position="826"/>
        <end position="839"/>
    </location>
</feature>
<evidence type="ECO:0000313" key="3">
    <source>
        <dbReference type="EMBL" id="AMD20481.1"/>
    </source>
</evidence>
<feature type="region of interest" description="Disordered" evidence="1">
    <location>
        <begin position="696"/>
        <end position="724"/>
    </location>
</feature>
<organism evidence="3 4">
    <name type="scientific">Eremothecium sinecaudum</name>
    <dbReference type="NCBI Taxonomy" id="45286"/>
    <lineage>
        <taxon>Eukaryota</taxon>
        <taxon>Fungi</taxon>
        <taxon>Dikarya</taxon>
        <taxon>Ascomycota</taxon>
        <taxon>Saccharomycotina</taxon>
        <taxon>Saccharomycetes</taxon>
        <taxon>Saccharomycetales</taxon>
        <taxon>Saccharomycetaceae</taxon>
        <taxon>Eremothecium</taxon>
    </lineage>
</organism>
<feature type="region of interest" description="Disordered" evidence="1">
    <location>
        <begin position="1"/>
        <end position="24"/>
    </location>
</feature>
<dbReference type="AlphaFoldDB" id="A0A0X8HS72"/>
<evidence type="ECO:0000256" key="1">
    <source>
        <dbReference type="SAM" id="MobiDB-lite"/>
    </source>
</evidence>
<dbReference type="OrthoDB" id="2333384at2759"/>
<evidence type="ECO:0000259" key="2">
    <source>
        <dbReference type="SMART" id="SM01017"/>
    </source>
</evidence>
<name>A0A0X8HS72_9SACH</name>
<dbReference type="GO" id="GO:0031625">
    <property type="term" value="F:ubiquitin protein ligase binding"/>
    <property type="evidence" value="ECO:0007669"/>
    <property type="project" value="TreeGrafter"/>
</dbReference>